<keyword evidence="9" id="KW-1185">Reference proteome</keyword>
<dbReference type="Gene3D" id="3.30.300.30">
    <property type="match status" value="1"/>
</dbReference>
<evidence type="ECO:0000256" key="3">
    <source>
        <dbReference type="ARBA" id="ARBA00022741"/>
    </source>
</evidence>
<comment type="similarity">
    <text evidence="1">Belongs to the ATP-dependent AMP-binding enzyme family.</text>
</comment>
<dbReference type="InterPro" id="IPR042099">
    <property type="entry name" value="ANL_N_sf"/>
</dbReference>
<evidence type="ECO:0000256" key="1">
    <source>
        <dbReference type="ARBA" id="ARBA00006432"/>
    </source>
</evidence>
<keyword evidence="3" id="KW-0547">Nucleotide-binding</keyword>
<dbReference type="OrthoDB" id="9803968at2"/>
<evidence type="ECO:0000259" key="5">
    <source>
        <dbReference type="Pfam" id="PF00501"/>
    </source>
</evidence>
<dbReference type="InterPro" id="IPR045851">
    <property type="entry name" value="AMP-bd_C_sf"/>
</dbReference>
<proteinExistence type="inferred from homology"/>
<dbReference type="Proteomes" id="UP000267128">
    <property type="component" value="Unassembled WGS sequence"/>
</dbReference>
<dbReference type="PANTHER" id="PTHR42921">
    <property type="entry name" value="ACETOACETYL-COA SYNTHETASE"/>
    <property type="match status" value="1"/>
</dbReference>
<dbReference type="EC" id="6.2.1.16" evidence="8"/>
<dbReference type="GO" id="GO:0006629">
    <property type="term" value="P:lipid metabolic process"/>
    <property type="evidence" value="ECO:0007669"/>
    <property type="project" value="InterPro"/>
</dbReference>
<evidence type="ECO:0000259" key="7">
    <source>
        <dbReference type="Pfam" id="PF16177"/>
    </source>
</evidence>
<dbReference type="InterPro" id="IPR032387">
    <property type="entry name" value="ACAS_N"/>
</dbReference>
<dbReference type="Pfam" id="PF00501">
    <property type="entry name" value="AMP-binding"/>
    <property type="match status" value="1"/>
</dbReference>
<dbReference type="Gene3D" id="3.40.50.12780">
    <property type="entry name" value="N-terminal domain of ligase-like"/>
    <property type="match status" value="1"/>
</dbReference>
<dbReference type="RefSeq" id="WP_123229433.1">
    <property type="nucleotide sequence ID" value="NZ_RJSE01000009.1"/>
</dbReference>
<dbReference type="AlphaFoldDB" id="A0A3N0CBP3"/>
<dbReference type="InterPro" id="IPR025110">
    <property type="entry name" value="AMP-bd_C"/>
</dbReference>
<accession>A0A3N0CBP3</accession>
<dbReference type="InterPro" id="IPR005914">
    <property type="entry name" value="Acac_CoA_synth"/>
</dbReference>
<feature type="domain" description="Acetyl-coenzyme A synthetase N-terminal" evidence="7">
    <location>
        <begin position="39"/>
        <end position="92"/>
    </location>
</feature>
<evidence type="ECO:0000256" key="4">
    <source>
        <dbReference type="ARBA" id="ARBA00022840"/>
    </source>
</evidence>
<dbReference type="Pfam" id="PF13193">
    <property type="entry name" value="AMP-binding_C"/>
    <property type="match status" value="1"/>
</dbReference>
<dbReference type="PANTHER" id="PTHR42921:SF1">
    <property type="entry name" value="ACETOACETYL-COA SYNTHETASE"/>
    <property type="match status" value="1"/>
</dbReference>
<reference evidence="8 9" key="1">
    <citation type="submission" date="2018-11" db="EMBL/GenBank/DDBJ databases">
        <authorList>
            <person name="Li F."/>
        </authorList>
    </citation>
    <scope>NUCLEOTIDE SEQUENCE [LARGE SCALE GENOMIC DNA]</scope>
    <source>
        <strain evidence="8 9">Gsoil 097</strain>
    </source>
</reference>
<keyword evidence="2 8" id="KW-0436">Ligase</keyword>
<organism evidence="8 9">
    <name type="scientific">Nocardioides marmoriginsengisoli</name>
    <dbReference type="NCBI Taxonomy" id="661483"/>
    <lineage>
        <taxon>Bacteria</taxon>
        <taxon>Bacillati</taxon>
        <taxon>Actinomycetota</taxon>
        <taxon>Actinomycetes</taxon>
        <taxon>Propionibacteriales</taxon>
        <taxon>Nocardioidaceae</taxon>
        <taxon>Nocardioides</taxon>
    </lineage>
</organism>
<dbReference type="NCBIfam" id="NF002937">
    <property type="entry name" value="PRK03584.1"/>
    <property type="match status" value="1"/>
</dbReference>
<dbReference type="GO" id="GO:0005524">
    <property type="term" value="F:ATP binding"/>
    <property type="evidence" value="ECO:0007669"/>
    <property type="project" value="UniProtKB-KW"/>
</dbReference>
<dbReference type="Pfam" id="PF16177">
    <property type="entry name" value="ACAS_N"/>
    <property type="match status" value="1"/>
</dbReference>
<feature type="domain" description="AMP-dependent synthetase/ligase" evidence="5">
    <location>
        <begin position="101"/>
        <end position="465"/>
    </location>
</feature>
<comment type="caution">
    <text evidence="8">The sequence shown here is derived from an EMBL/GenBank/DDBJ whole genome shotgun (WGS) entry which is preliminary data.</text>
</comment>
<sequence>MHQPAWTPRSEAAAASRIVDFGRWVRQHRAAPAAADHDYEALRRWSIEHPEAFWGALADYFEVRFAVPPEQVLRDPTMPGADWFPGSELNLVDHVGRGVDPARTAVVVEHEDGATDTWTYGRLRADTAAMARFLRDAGIGPGDRVVGYLPNGYEGVVAFLATATLGALWAQVGMDYSPGAAADRLAQLEPAVLVTGTGYAFRGRRHDRADAASELCGLLPTLTAVVTTGEPVRAAVAVTRWADALATSGEPIPPVAVPFAHPLWALFTSGTTGKPKAIVHGHGGVLLEQLKSLGLHTDLRPEDTFFWYTTPNWMMWNVQVCGLLFGATAVLYAGDPLHPGPERLWDLVAKHDVAVFGTSPGYLGASEAAGVVPRPGASLRTIASTGSTLPASANRWVREVLGDQVQLASVSGGTDVVGSFVGAAPTTPVYDGEISARALGVALEAWDDAGNAVTDQVGELVVTHPIPSMPVMFWDDPDGSRYRDAYFSTYPGVWRQGDWITVTSRGTVLMHGRSDATLNRRGIRLGSAEIYAAVESLDDVVDSLVIGVERADGEYWMPLFVVPSATWDEGSEARVREVVAARASKHHVPDCVELVRAVPRTRTGKKMEVPVKRIVQGADPAAIGALDATDDPAALLDFVRFRTAE</sequence>
<evidence type="ECO:0000259" key="6">
    <source>
        <dbReference type="Pfam" id="PF13193"/>
    </source>
</evidence>
<protein>
    <submittedName>
        <fullName evidence="8">Acetoacetate--CoA ligase</fullName>
        <ecNumber evidence="8">6.2.1.16</ecNumber>
    </submittedName>
</protein>
<feature type="domain" description="AMP-binding enzyme C-terminal" evidence="6">
    <location>
        <begin position="532"/>
        <end position="605"/>
    </location>
</feature>
<dbReference type="InterPro" id="IPR000873">
    <property type="entry name" value="AMP-dep_synth/lig_dom"/>
</dbReference>
<dbReference type="GO" id="GO:0030729">
    <property type="term" value="F:acetoacetate-CoA ligase activity"/>
    <property type="evidence" value="ECO:0007669"/>
    <property type="project" value="UniProtKB-EC"/>
</dbReference>
<dbReference type="EMBL" id="RJSE01000009">
    <property type="protein sequence ID" value="RNL60681.1"/>
    <property type="molecule type" value="Genomic_DNA"/>
</dbReference>
<evidence type="ECO:0000256" key="2">
    <source>
        <dbReference type="ARBA" id="ARBA00022598"/>
    </source>
</evidence>
<keyword evidence="4" id="KW-0067">ATP-binding</keyword>
<gene>
    <name evidence="8" type="ORF">EFK50_20445</name>
</gene>
<evidence type="ECO:0000313" key="8">
    <source>
        <dbReference type="EMBL" id="RNL60681.1"/>
    </source>
</evidence>
<dbReference type="NCBIfam" id="TIGR01217">
    <property type="entry name" value="ac_ac_CoA_syn"/>
    <property type="match status" value="1"/>
</dbReference>
<evidence type="ECO:0000313" key="9">
    <source>
        <dbReference type="Proteomes" id="UP000267128"/>
    </source>
</evidence>
<name>A0A3N0CBP3_9ACTN</name>
<dbReference type="SUPFAM" id="SSF56801">
    <property type="entry name" value="Acetyl-CoA synthetase-like"/>
    <property type="match status" value="1"/>
</dbReference>